<sequence>MRRMLGLELKRLFKARMVRILLAASLVLAVGMAMLVVSFTEYYYLDEQGNQARVTGFTAVREWKKTLKPYEGDLTAERIARMVKENRVLEEKYGEDTPLKEYMEIEYPVGWALALVRQVFVEHDGSPTPLTEITDREAANFYKQREQTIAAELAAKYPEHPSVQKKVAALNEKLQTPLHFVYGYAKSDAGDYLLLCLVLLGFFCAVLAAPVFSADYQNGSDDILRCTKNGRLKLAFTKMLAVMLISTVMFCLFIGIYLAIVNTVYGWDSLAVSFQFTNNYITSIAPLTSGQAQALTVVVGFIGLTASVTFGMLVSSRCRTAMVSVVVGLLMCLLPTILSIAGSGNLIQWLCCLLPAGGFGIQHSFYYELLGNTFLLAGPFSVWSPYVIAIAAAVEIPFFFFLAARSYCRHEG</sequence>
<feature type="transmembrane region" description="Helical" evidence="5">
    <location>
        <begin position="235"/>
        <end position="260"/>
    </location>
</feature>
<keyword evidence="2 5" id="KW-0812">Transmembrane</keyword>
<comment type="subcellular location">
    <subcellularLocation>
        <location evidence="1">Membrane</location>
        <topology evidence="1">Multi-pass membrane protein</topology>
    </subcellularLocation>
</comment>
<protein>
    <submittedName>
        <fullName evidence="7">ABC transporter permease</fullName>
    </submittedName>
</protein>
<evidence type="ECO:0000256" key="1">
    <source>
        <dbReference type="ARBA" id="ARBA00004141"/>
    </source>
</evidence>
<dbReference type="InterPro" id="IPR013525">
    <property type="entry name" value="ABC2_TM"/>
</dbReference>
<proteinExistence type="predicted"/>
<dbReference type="Proteomes" id="UP000602647">
    <property type="component" value="Unassembled WGS sequence"/>
</dbReference>
<keyword evidence="4 5" id="KW-0472">Membrane</keyword>
<reference evidence="7" key="1">
    <citation type="submission" date="2020-08" db="EMBL/GenBank/DDBJ databases">
        <title>Genome public.</title>
        <authorList>
            <person name="Liu C."/>
            <person name="Sun Q."/>
        </authorList>
    </citation>
    <scope>NUCLEOTIDE SEQUENCE</scope>
    <source>
        <strain evidence="7">BX12</strain>
    </source>
</reference>
<feature type="transmembrane region" description="Helical" evidence="5">
    <location>
        <begin position="192"/>
        <end position="214"/>
    </location>
</feature>
<evidence type="ECO:0000313" key="7">
    <source>
        <dbReference type="EMBL" id="MBC6680026.1"/>
    </source>
</evidence>
<dbReference type="RefSeq" id="WP_187303130.1">
    <property type="nucleotide sequence ID" value="NZ_JACRYT010000009.1"/>
</dbReference>
<evidence type="ECO:0000256" key="4">
    <source>
        <dbReference type="ARBA" id="ARBA00023136"/>
    </source>
</evidence>
<dbReference type="GO" id="GO:0140359">
    <property type="term" value="F:ABC-type transporter activity"/>
    <property type="evidence" value="ECO:0007669"/>
    <property type="project" value="InterPro"/>
</dbReference>
<evidence type="ECO:0000313" key="8">
    <source>
        <dbReference type="Proteomes" id="UP000602647"/>
    </source>
</evidence>
<evidence type="ECO:0000256" key="3">
    <source>
        <dbReference type="ARBA" id="ARBA00022989"/>
    </source>
</evidence>
<comment type="caution">
    <text evidence="7">The sequence shown here is derived from an EMBL/GenBank/DDBJ whole genome shotgun (WGS) entry which is preliminary data.</text>
</comment>
<evidence type="ECO:0000256" key="5">
    <source>
        <dbReference type="SAM" id="Phobius"/>
    </source>
</evidence>
<feature type="transmembrane region" description="Helical" evidence="5">
    <location>
        <begin position="292"/>
        <end position="314"/>
    </location>
</feature>
<evidence type="ECO:0000259" key="6">
    <source>
        <dbReference type="Pfam" id="PF12698"/>
    </source>
</evidence>
<accession>A0A923NJ43</accession>
<dbReference type="Pfam" id="PF12698">
    <property type="entry name" value="ABC2_membrane_3"/>
    <property type="match status" value="1"/>
</dbReference>
<gene>
    <name evidence="7" type="ORF">H9L42_09300</name>
</gene>
<name>A0A923NJ43_9FIRM</name>
<keyword evidence="8" id="KW-1185">Reference proteome</keyword>
<feature type="transmembrane region" description="Helical" evidence="5">
    <location>
        <begin position="383"/>
        <end position="404"/>
    </location>
</feature>
<feature type="domain" description="ABC-2 type transporter transmembrane" evidence="6">
    <location>
        <begin position="115"/>
        <end position="402"/>
    </location>
</feature>
<organism evidence="7 8">
    <name type="scientific">Zhenpiania hominis</name>
    <dbReference type="NCBI Taxonomy" id="2763644"/>
    <lineage>
        <taxon>Bacteria</taxon>
        <taxon>Bacillati</taxon>
        <taxon>Bacillota</taxon>
        <taxon>Clostridia</taxon>
        <taxon>Peptostreptococcales</taxon>
        <taxon>Anaerovoracaceae</taxon>
        <taxon>Zhenpiania</taxon>
    </lineage>
</organism>
<dbReference type="GO" id="GO:0016020">
    <property type="term" value="C:membrane"/>
    <property type="evidence" value="ECO:0007669"/>
    <property type="project" value="UniProtKB-SubCell"/>
</dbReference>
<dbReference type="AlphaFoldDB" id="A0A923NJ43"/>
<feature type="transmembrane region" description="Helical" evidence="5">
    <location>
        <begin position="321"/>
        <end position="341"/>
    </location>
</feature>
<keyword evidence="3 5" id="KW-1133">Transmembrane helix</keyword>
<evidence type="ECO:0000256" key="2">
    <source>
        <dbReference type="ARBA" id="ARBA00022692"/>
    </source>
</evidence>
<dbReference type="EMBL" id="JACRYT010000009">
    <property type="protein sequence ID" value="MBC6680026.1"/>
    <property type="molecule type" value="Genomic_DNA"/>
</dbReference>